<feature type="compositionally biased region" description="Polar residues" evidence="1">
    <location>
        <begin position="186"/>
        <end position="204"/>
    </location>
</feature>
<evidence type="ECO:0000313" key="5">
    <source>
        <dbReference type="Proteomes" id="UP000236546"/>
    </source>
</evidence>
<feature type="region of interest" description="Disordered" evidence="1">
    <location>
        <begin position="1"/>
        <end position="38"/>
    </location>
</feature>
<feature type="compositionally biased region" description="Low complexity" evidence="1">
    <location>
        <begin position="205"/>
        <end position="215"/>
    </location>
</feature>
<dbReference type="Proteomes" id="UP000236546">
    <property type="component" value="Unassembled WGS sequence"/>
</dbReference>
<feature type="compositionally biased region" description="Basic and acidic residues" evidence="1">
    <location>
        <begin position="273"/>
        <end position="294"/>
    </location>
</feature>
<dbReference type="Proteomes" id="UP000054821">
    <property type="component" value="Unassembled WGS sequence"/>
</dbReference>
<reference evidence="2 5" key="2">
    <citation type="submission" date="2017-02" db="EMBL/GenBank/DDBJ databases">
        <title>Genomes of Trichoderma spp. with biocontrol activity.</title>
        <authorList>
            <person name="Gardiner D."/>
            <person name="Kazan K."/>
            <person name="Vos C."/>
            <person name="Harvey P."/>
        </authorList>
    </citation>
    <scope>NUCLEOTIDE SEQUENCE [LARGE SCALE GENOMIC DNA]</scope>
    <source>
        <strain evidence="2 5">A5MH</strain>
    </source>
</reference>
<feature type="compositionally biased region" description="Polar residues" evidence="1">
    <location>
        <begin position="261"/>
        <end position="271"/>
    </location>
</feature>
<proteinExistence type="predicted"/>
<dbReference type="AlphaFoldDB" id="A0A0W7VGK5"/>
<organism evidence="2 5">
    <name type="scientific">Trichoderma gamsii</name>
    <dbReference type="NCBI Taxonomy" id="398673"/>
    <lineage>
        <taxon>Eukaryota</taxon>
        <taxon>Fungi</taxon>
        <taxon>Dikarya</taxon>
        <taxon>Ascomycota</taxon>
        <taxon>Pezizomycotina</taxon>
        <taxon>Sordariomycetes</taxon>
        <taxon>Hypocreomycetidae</taxon>
        <taxon>Hypocreales</taxon>
        <taxon>Hypocreaceae</taxon>
        <taxon>Trichoderma</taxon>
    </lineage>
</organism>
<comment type="caution">
    <text evidence="2">The sequence shown here is derived from an EMBL/GenBank/DDBJ whole genome shotgun (WGS) entry which is preliminary data.</text>
</comment>
<evidence type="ECO:0000313" key="2">
    <source>
        <dbReference type="EMBL" id="PNP41103.1"/>
    </source>
</evidence>
<dbReference type="GeneID" id="29987997"/>
<feature type="compositionally biased region" description="Low complexity" evidence="1">
    <location>
        <begin position="370"/>
        <end position="387"/>
    </location>
</feature>
<dbReference type="STRING" id="398673.A0A0W7VGK5"/>
<feature type="compositionally biased region" description="Basic and acidic residues" evidence="1">
    <location>
        <begin position="110"/>
        <end position="135"/>
    </location>
</feature>
<evidence type="ECO:0000256" key="1">
    <source>
        <dbReference type="SAM" id="MobiDB-lite"/>
    </source>
</evidence>
<keyword evidence="4" id="KW-1185">Reference proteome</keyword>
<evidence type="ECO:0000313" key="4">
    <source>
        <dbReference type="Proteomes" id="UP000054821"/>
    </source>
</evidence>
<feature type="region of interest" description="Disordered" evidence="1">
    <location>
        <begin position="438"/>
        <end position="469"/>
    </location>
</feature>
<dbReference type="EMBL" id="JPDN02000034">
    <property type="protein sequence ID" value="PON22847.1"/>
    <property type="molecule type" value="Genomic_DNA"/>
</dbReference>
<reference evidence="3 4" key="1">
    <citation type="journal article" date="2016" name="Genome Announc.">
        <title>Draft Whole-Genome Sequence of Trichoderma gamsii T6085, a Promising Biocontrol Agent of Fusarium Head Blight on Wheat.</title>
        <authorList>
            <person name="Baroncelli R."/>
            <person name="Zapparata A."/>
            <person name="Piaggeschi G."/>
            <person name="Sarrocco S."/>
            <person name="Vannacci G."/>
        </authorList>
    </citation>
    <scope>NUCLEOTIDE SEQUENCE [LARGE SCALE GENOMIC DNA]</scope>
    <source>
        <strain evidence="3 4">T6085</strain>
    </source>
</reference>
<name>A0A0W7VGK5_9HYPO</name>
<dbReference type="EMBL" id="MTYH01000059">
    <property type="protein sequence ID" value="PNP41103.1"/>
    <property type="molecule type" value="Genomic_DNA"/>
</dbReference>
<accession>A0A0W7VGK5</accession>
<dbReference type="RefSeq" id="XP_018658819.1">
    <property type="nucleotide sequence ID" value="XM_018807914.1"/>
</dbReference>
<sequence>MGPPKTRGLTAPQNRSRFHEGSMNDRVSAVPPEHFLGPGEIESLERPLEVELEQHQLNLRNARRSQDTQRQLQLWLSQAPSIAPSVAPSVAPSTSTSSPSKKGMLGKVWDGVRGRLQLKKEAPSPEQPKKADSPPKKPATANIYDDRPTREEALASYHLLVESGFFTSHAIQSTRQPPPPGFSKQRPATSASHQMLSVSPNLSTPPQGQQALQAPPSLPPPLKFPLNTTPKTPKTPRSTRSNRTSLGAMTAASADSRGTKRTVTGSPNNNKDILIHQDERDDSRERSKPEIPREARKKIRKSTSKDFTIPVLRTVKSTRKLVASRSNRRKSQGNASLTPVVIHHYHSHSASSRDSKHSKRSSHLLCAAPSSAGSSPRSSIDSTSSWRESGDSVYSVRAIGSGSKSSRGLRPRKPASKAGVASKADADAAEALKVVPNANRGIPGVPSIPAKYTFGEDRENGQVWRGLRR</sequence>
<feature type="compositionally biased region" description="Low complexity" evidence="1">
    <location>
        <begin position="81"/>
        <end position="100"/>
    </location>
</feature>
<feature type="region of interest" description="Disordered" evidence="1">
    <location>
        <begin position="81"/>
        <end position="150"/>
    </location>
</feature>
<feature type="region of interest" description="Disordered" evidence="1">
    <location>
        <begin position="170"/>
        <end position="423"/>
    </location>
</feature>
<evidence type="ECO:0000313" key="3">
    <source>
        <dbReference type="EMBL" id="PON22847.1"/>
    </source>
</evidence>
<feature type="compositionally biased region" description="Polar residues" evidence="1">
    <location>
        <begin position="238"/>
        <end position="247"/>
    </location>
</feature>
<feature type="compositionally biased region" description="Low complexity" evidence="1">
    <location>
        <begin position="224"/>
        <end position="236"/>
    </location>
</feature>
<dbReference type="OrthoDB" id="5226996at2759"/>
<gene>
    <name evidence="3" type="ORF">TGAM01_v208327</name>
    <name evidence="2" type="ORF">TGAMA5MH_06973</name>
</gene>
<protein>
    <submittedName>
        <fullName evidence="2">Uncharacterized protein</fullName>
    </submittedName>
</protein>
<reference evidence="3" key="3">
    <citation type="submission" date="2017-08" db="EMBL/GenBank/DDBJ databases">
        <title>Trichoderma gamsii strain T6085, whole genome shotgun sequencing project.</title>
        <authorList>
            <person name="Baroncelli R."/>
        </authorList>
    </citation>
    <scope>NUCLEOTIDE SEQUENCE</scope>
    <source>
        <strain evidence="3">T6085</strain>
    </source>
</reference>